<dbReference type="GO" id="GO:0005634">
    <property type="term" value="C:nucleus"/>
    <property type="evidence" value="ECO:0007669"/>
    <property type="project" value="UniProtKB-SubCell"/>
</dbReference>
<dbReference type="PANTHER" id="PTHR47206">
    <property type="entry name" value="HOMEODOMAIN-LIKE SUPERFAMILY PROTEIN"/>
    <property type="match status" value="1"/>
</dbReference>
<dbReference type="Proteomes" id="UP000322667">
    <property type="component" value="Chromosome D01"/>
</dbReference>
<evidence type="ECO:0000259" key="4">
    <source>
        <dbReference type="PROSITE" id="PS50090"/>
    </source>
</evidence>
<proteinExistence type="predicted"/>
<dbReference type="PROSITE" id="PS50090">
    <property type="entry name" value="MYB_LIKE"/>
    <property type="match status" value="1"/>
</dbReference>
<name>A0A5D2M998_GOSTO</name>
<organism evidence="6 7">
    <name type="scientific">Gossypium tomentosum</name>
    <name type="common">Hawaiian cotton</name>
    <name type="synonym">Gossypium sandvicense</name>
    <dbReference type="NCBI Taxonomy" id="34277"/>
    <lineage>
        <taxon>Eukaryota</taxon>
        <taxon>Viridiplantae</taxon>
        <taxon>Streptophyta</taxon>
        <taxon>Embryophyta</taxon>
        <taxon>Tracheophyta</taxon>
        <taxon>Spermatophyta</taxon>
        <taxon>Magnoliopsida</taxon>
        <taxon>eudicotyledons</taxon>
        <taxon>Gunneridae</taxon>
        <taxon>Pentapetalae</taxon>
        <taxon>rosids</taxon>
        <taxon>malvids</taxon>
        <taxon>Malvales</taxon>
        <taxon>Malvaceae</taxon>
        <taxon>Malvoideae</taxon>
        <taxon>Gossypium</taxon>
    </lineage>
</organism>
<dbReference type="PANTHER" id="PTHR47206:SF1">
    <property type="entry name" value="HOMEODOMAIN-LIKE SUPERFAMILY PROTEIN"/>
    <property type="match status" value="1"/>
</dbReference>
<evidence type="ECO:0000313" key="7">
    <source>
        <dbReference type="Proteomes" id="UP000322667"/>
    </source>
</evidence>
<accession>A0A5D2M998</accession>
<keyword evidence="7" id="KW-1185">Reference proteome</keyword>
<dbReference type="InterPro" id="IPR017930">
    <property type="entry name" value="Myb_dom"/>
</dbReference>
<dbReference type="InterPro" id="IPR001005">
    <property type="entry name" value="SANT/Myb"/>
</dbReference>
<feature type="compositionally biased region" description="Polar residues" evidence="3">
    <location>
        <begin position="375"/>
        <end position="384"/>
    </location>
</feature>
<dbReference type="SMART" id="SM00717">
    <property type="entry name" value="SANT"/>
    <property type="match status" value="1"/>
</dbReference>
<feature type="compositionally biased region" description="Polar residues" evidence="3">
    <location>
        <begin position="336"/>
        <end position="367"/>
    </location>
</feature>
<dbReference type="InterPro" id="IPR009057">
    <property type="entry name" value="Homeodomain-like_sf"/>
</dbReference>
<feature type="domain" description="HTH myb-type" evidence="5">
    <location>
        <begin position="201"/>
        <end position="256"/>
    </location>
</feature>
<dbReference type="SUPFAM" id="SSF46689">
    <property type="entry name" value="Homeodomain-like"/>
    <property type="match status" value="1"/>
</dbReference>
<feature type="domain" description="Myb-like" evidence="4">
    <location>
        <begin position="199"/>
        <end position="252"/>
    </location>
</feature>
<comment type="subcellular location">
    <subcellularLocation>
        <location evidence="1">Nucleus</location>
    </subcellularLocation>
</comment>
<gene>
    <name evidence="6" type="ORF">ES332_D01G149300v1</name>
</gene>
<evidence type="ECO:0000313" key="6">
    <source>
        <dbReference type="EMBL" id="TYH87876.1"/>
    </source>
</evidence>
<reference evidence="6 7" key="1">
    <citation type="submission" date="2019-07" db="EMBL/GenBank/DDBJ databases">
        <title>WGS assembly of Gossypium tomentosum.</title>
        <authorList>
            <person name="Chen Z.J."/>
            <person name="Sreedasyam A."/>
            <person name="Ando A."/>
            <person name="Song Q."/>
            <person name="De L."/>
            <person name="Hulse-Kemp A."/>
            <person name="Ding M."/>
            <person name="Ye W."/>
            <person name="Kirkbride R."/>
            <person name="Jenkins J."/>
            <person name="Plott C."/>
            <person name="Lovell J."/>
            <person name="Lin Y.-M."/>
            <person name="Vaughn R."/>
            <person name="Liu B."/>
            <person name="Li W."/>
            <person name="Simpson S."/>
            <person name="Scheffler B."/>
            <person name="Saski C."/>
            <person name="Grover C."/>
            <person name="Hu G."/>
            <person name="Conover J."/>
            <person name="Carlson J."/>
            <person name="Shu S."/>
            <person name="Boston L."/>
            <person name="Williams M."/>
            <person name="Peterson D."/>
            <person name="Mcgee K."/>
            <person name="Jones D."/>
            <person name="Wendel J."/>
            <person name="Stelly D."/>
            <person name="Grimwood J."/>
            <person name="Schmutz J."/>
        </authorList>
    </citation>
    <scope>NUCLEOTIDE SEQUENCE [LARGE SCALE GENOMIC DNA]</scope>
    <source>
        <strain evidence="6">7179.01</strain>
    </source>
</reference>
<feature type="region of interest" description="Disordered" evidence="3">
    <location>
        <begin position="185"/>
        <end position="205"/>
    </location>
</feature>
<protein>
    <submittedName>
        <fullName evidence="6">Uncharacterized protein</fullName>
    </submittedName>
</protein>
<feature type="compositionally biased region" description="Polar residues" evidence="3">
    <location>
        <begin position="391"/>
        <end position="401"/>
    </location>
</feature>
<dbReference type="AlphaFoldDB" id="A0A5D2M998"/>
<evidence type="ECO:0000256" key="1">
    <source>
        <dbReference type="ARBA" id="ARBA00004123"/>
    </source>
</evidence>
<keyword evidence="2" id="KW-0539">Nucleus</keyword>
<dbReference type="PROSITE" id="PS51294">
    <property type="entry name" value="HTH_MYB"/>
    <property type="match status" value="1"/>
</dbReference>
<sequence>MIQNTKKQKKGSISEEDISTLLQRYTATTVLALLQEVAQFPGVKLDWNALVKKTSTGISNAREYQMLWRHLAYRDVLLEKLEDGADPLDDDSDLEYELEPCPSVSSETSAEAAACVKVLIASGLPNDSSLANSSMVDAPLTINIPNARSFRVSSENLQPSCSMPGTNITVPVSVQKKILPSVTSAETMEGNGPAGANLPARRKRKPWSEAEDLELIAAVQKCGVGNWANILRGDFKGDRTASQLAQRWTVIKKRCGNLNVEGNSAIPQLSEAQLATRSALSLALDMPDKNLTAACTNNPGLKIMSSSAPPTAGGEASDRAQSQVQQGPLASVEAPIQSQQGPIASVSSRNRSQEGPITSASPQNPSHQGPVASVQVPNQSQQGSMPRKTSPRGSSGSTLKSRVTLKKAPAKPFSTTGSILDATAVAAGARIGSPEAAASLLKAAQSKNAIHIMTTAGSSVKPVIPSGTSSQYVCTGLTAEAHSSPVTSSTLHPGSVKTATQRVEHTSSVSLSINAPMQQCNAVTSGTAVEVSPKEDLEIKGSVSDSLPKEQVRENRAYVPKNERGEEVKEHKEALTNPGSELKNIEAVVEHPNEKLMVDGDQVGVKANLVEESVNASDIKDCLLVKKSTTQPTAEESCRNHSMTEMTAKAGSLSDGCAKNLEVLSTAETGRAT</sequence>
<feature type="region of interest" description="Disordered" evidence="3">
    <location>
        <begin position="297"/>
        <end position="412"/>
    </location>
</feature>
<dbReference type="Pfam" id="PF00249">
    <property type="entry name" value="Myb_DNA-binding"/>
    <property type="match status" value="1"/>
</dbReference>
<evidence type="ECO:0000256" key="3">
    <source>
        <dbReference type="SAM" id="MobiDB-lite"/>
    </source>
</evidence>
<feature type="compositionally biased region" description="Polar residues" evidence="3">
    <location>
        <begin position="297"/>
        <end position="309"/>
    </location>
</feature>
<feature type="compositionally biased region" description="Polar residues" evidence="3">
    <location>
        <begin position="319"/>
        <end position="328"/>
    </location>
</feature>
<evidence type="ECO:0000256" key="2">
    <source>
        <dbReference type="ARBA" id="ARBA00023242"/>
    </source>
</evidence>
<dbReference type="Gene3D" id="1.10.10.60">
    <property type="entry name" value="Homeodomain-like"/>
    <property type="match status" value="1"/>
</dbReference>
<evidence type="ECO:0000259" key="5">
    <source>
        <dbReference type="PROSITE" id="PS51294"/>
    </source>
</evidence>
<dbReference type="CDD" id="cd11660">
    <property type="entry name" value="SANT_TRF"/>
    <property type="match status" value="1"/>
</dbReference>
<dbReference type="EMBL" id="CM017623">
    <property type="protein sequence ID" value="TYH87876.1"/>
    <property type="molecule type" value="Genomic_DNA"/>
</dbReference>